<keyword evidence="5" id="KW-1000">Mitochondrion outer membrane</keyword>
<name>A0ABQ8XNG7_9EUKA</name>
<evidence type="ECO:0000313" key="14">
    <source>
        <dbReference type="EMBL" id="KAJ6234106.1"/>
    </source>
</evidence>
<evidence type="ECO:0000256" key="8">
    <source>
        <dbReference type="ARBA" id="ARBA00023010"/>
    </source>
</evidence>
<dbReference type="InterPro" id="IPR005683">
    <property type="entry name" value="Tom22"/>
</dbReference>
<evidence type="ECO:0000256" key="1">
    <source>
        <dbReference type="ARBA" id="ARBA00004572"/>
    </source>
</evidence>
<dbReference type="CDD" id="cd22884">
    <property type="entry name" value="TOM22"/>
    <property type="match status" value="1"/>
</dbReference>
<keyword evidence="7 13" id="KW-1133">Transmembrane helix</keyword>
<sequence length="106" mass="11480">MSKLKLKTDPDPDFNKDPEGQTTDSIFKTVNEKASVAYGYITKVASVGGKVLWVGVTSAALVILPYAITVSTEMSLQQMDKLEGARLGYDKPIDSTFGTGYPPLFD</sequence>
<organism evidence="14 15">
    <name type="scientific">Anaeramoeba flamelloides</name>
    <dbReference type="NCBI Taxonomy" id="1746091"/>
    <lineage>
        <taxon>Eukaryota</taxon>
        <taxon>Metamonada</taxon>
        <taxon>Anaeramoebidae</taxon>
        <taxon>Anaeramoeba</taxon>
    </lineage>
</organism>
<keyword evidence="15" id="KW-1185">Reference proteome</keyword>
<evidence type="ECO:0000256" key="2">
    <source>
        <dbReference type="ARBA" id="ARBA00009874"/>
    </source>
</evidence>
<evidence type="ECO:0000256" key="12">
    <source>
        <dbReference type="SAM" id="MobiDB-lite"/>
    </source>
</evidence>
<dbReference type="Proteomes" id="UP001150062">
    <property type="component" value="Unassembled WGS sequence"/>
</dbReference>
<accession>A0ABQ8XNG7</accession>
<keyword evidence="3" id="KW-0813">Transport</keyword>
<evidence type="ECO:0000256" key="11">
    <source>
        <dbReference type="ARBA" id="ARBA00023170"/>
    </source>
</evidence>
<keyword evidence="9" id="KW-0496">Mitochondrion</keyword>
<dbReference type="Pfam" id="PF04281">
    <property type="entry name" value="Tom22"/>
    <property type="match status" value="1"/>
</dbReference>
<gene>
    <name evidence="14" type="ORF">M0813_00740</name>
</gene>
<reference evidence="14" key="1">
    <citation type="submission" date="2022-08" db="EMBL/GenBank/DDBJ databases">
        <title>Novel sulfate-reducing endosymbionts in the free-living metamonad Anaeramoeba.</title>
        <authorList>
            <person name="Jerlstrom-Hultqvist J."/>
            <person name="Cepicka I."/>
            <person name="Gallot-Lavallee L."/>
            <person name="Salas-Leiva D."/>
            <person name="Curtis B.A."/>
            <person name="Zahonova K."/>
            <person name="Pipaliya S."/>
            <person name="Dacks J."/>
            <person name="Roger A.J."/>
        </authorList>
    </citation>
    <scope>NUCLEOTIDE SEQUENCE</scope>
    <source>
        <strain evidence="14">Schooner1</strain>
    </source>
</reference>
<evidence type="ECO:0000313" key="15">
    <source>
        <dbReference type="Proteomes" id="UP001150062"/>
    </source>
</evidence>
<evidence type="ECO:0000256" key="10">
    <source>
        <dbReference type="ARBA" id="ARBA00023136"/>
    </source>
</evidence>
<comment type="similarity">
    <text evidence="2">Belongs to the Tom22 family.</text>
</comment>
<keyword evidence="4 13" id="KW-0812">Transmembrane</keyword>
<evidence type="ECO:0000256" key="6">
    <source>
        <dbReference type="ARBA" id="ARBA00022927"/>
    </source>
</evidence>
<proteinExistence type="inferred from homology"/>
<keyword evidence="11 14" id="KW-0675">Receptor</keyword>
<evidence type="ECO:0000256" key="5">
    <source>
        <dbReference type="ARBA" id="ARBA00022787"/>
    </source>
</evidence>
<protein>
    <submittedName>
        <fullName evidence="14">Import receptor subunit tom22</fullName>
    </submittedName>
</protein>
<comment type="caution">
    <text evidence="14">The sequence shown here is derived from an EMBL/GenBank/DDBJ whole genome shotgun (WGS) entry which is preliminary data.</text>
</comment>
<keyword evidence="8" id="KW-0811">Translocation</keyword>
<evidence type="ECO:0000256" key="7">
    <source>
        <dbReference type="ARBA" id="ARBA00022989"/>
    </source>
</evidence>
<evidence type="ECO:0000256" key="13">
    <source>
        <dbReference type="SAM" id="Phobius"/>
    </source>
</evidence>
<evidence type="ECO:0000256" key="3">
    <source>
        <dbReference type="ARBA" id="ARBA00022448"/>
    </source>
</evidence>
<feature type="region of interest" description="Disordered" evidence="12">
    <location>
        <begin position="1"/>
        <end position="23"/>
    </location>
</feature>
<comment type="subcellular location">
    <subcellularLocation>
        <location evidence="1">Mitochondrion outer membrane</location>
        <topology evidence="1">Single-pass membrane protein</topology>
    </subcellularLocation>
</comment>
<feature type="compositionally biased region" description="Basic and acidic residues" evidence="12">
    <location>
        <begin position="1"/>
        <end position="19"/>
    </location>
</feature>
<keyword evidence="10 13" id="KW-0472">Membrane</keyword>
<evidence type="ECO:0000256" key="4">
    <source>
        <dbReference type="ARBA" id="ARBA00022692"/>
    </source>
</evidence>
<dbReference type="EMBL" id="JAOAOG010000272">
    <property type="protein sequence ID" value="KAJ6234106.1"/>
    <property type="molecule type" value="Genomic_DNA"/>
</dbReference>
<feature type="transmembrane region" description="Helical" evidence="13">
    <location>
        <begin position="51"/>
        <end position="71"/>
    </location>
</feature>
<keyword evidence="6" id="KW-0653">Protein transport</keyword>
<evidence type="ECO:0000256" key="9">
    <source>
        <dbReference type="ARBA" id="ARBA00023128"/>
    </source>
</evidence>